<evidence type="ECO:0008006" key="3">
    <source>
        <dbReference type="Google" id="ProtNLM"/>
    </source>
</evidence>
<protein>
    <recommendedName>
        <fullName evidence="3">Transposase</fullName>
    </recommendedName>
</protein>
<dbReference type="EMBL" id="CP008956">
    <property type="protein sequence ID" value="QJQ03087.1"/>
    <property type="molecule type" value="Genomic_DNA"/>
</dbReference>
<sequence>MIDESTAHIGHIACDGAYVRRSVTSTILRAFACEVEARYGVVLIVFKERATGYEEKGYPQFFSALGARQLSLTRGQKEGRNDYEWRNKNW</sequence>
<dbReference type="Proteomes" id="UP000501648">
    <property type="component" value="Chromosome"/>
</dbReference>
<evidence type="ECO:0000313" key="1">
    <source>
        <dbReference type="EMBL" id="QJQ03087.1"/>
    </source>
</evidence>
<accession>A0A6M3ZWY2</accession>
<proteinExistence type="predicted"/>
<reference evidence="1 2" key="1">
    <citation type="journal article" date="2012" name="J. Bacteriol.">
        <title>Genome sequence of the pathogenic Herbaspirillum seropedicae strain Os34, isolated from rice roots.</title>
        <authorList>
            <person name="Ye W."/>
            <person name="Ye S."/>
            <person name="Liu J."/>
            <person name="Chang S."/>
            <person name="Chen M."/>
            <person name="Zhu B."/>
            <person name="Guo L."/>
            <person name="An Q."/>
        </authorList>
    </citation>
    <scope>NUCLEOTIDE SEQUENCE [LARGE SCALE GENOMIC DNA]</scope>
    <source>
        <strain evidence="1 2">Os34</strain>
    </source>
</reference>
<name>A0A6M3ZWY2_9BURK</name>
<evidence type="ECO:0000313" key="2">
    <source>
        <dbReference type="Proteomes" id="UP000501648"/>
    </source>
</evidence>
<gene>
    <name evidence="1" type="ORF">C798_23510</name>
</gene>
<organism evidence="1 2">
    <name type="scientific">Herbaspirillum rubrisubalbicans Os34</name>
    <dbReference type="NCBI Taxonomy" id="1235827"/>
    <lineage>
        <taxon>Bacteria</taxon>
        <taxon>Pseudomonadati</taxon>
        <taxon>Pseudomonadota</taxon>
        <taxon>Betaproteobacteria</taxon>
        <taxon>Burkholderiales</taxon>
        <taxon>Oxalobacteraceae</taxon>
        <taxon>Herbaspirillum</taxon>
    </lineage>
</organism>
<dbReference type="AlphaFoldDB" id="A0A6M3ZWY2"/>